<organism evidence="1 2">
    <name type="scientific">Pseudomonas putida</name>
    <name type="common">Arthrobacter siderocapsulatus</name>
    <dbReference type="NCBI Taxonomy" id="303"/>
    <lineage>
        <taxon>Bacteria</taxon>
        <taxon>Pseudomonadati</taxon>
        <taxon>Pseudomonadota</taxon>
        <taxon>Gammaproteobacteria</taxon>
        <taxon>Pseudomonadales</taxon>
        <taxon>Pseudomonadaceae</taxon>
        <taxon>Pseudomonas</taxon>
    </lineage>
</organism>
<dbReference type="EMBL" id="JAEHTE010000002">
    <property type="protein sequence ID" value="MBI6882869.1"/>
    <property type="molecule type" value="Genomic_DNA"/>
</dbReference>
<protein>
    <submittedName>
        <fullName evidence="1">Uncharacterized protein</fullName>
    </submittedName>
</protein>
<evidence type="ECO:0000313" key="1">
    <source>
        <dbReference type="EMBL" id="MBI6882869.1"/>
    </source>
</evidence>
<gene>
    <name evidence="1" type="ORF">JEU22_03005</name>
</gene>
<dbReference type="RefSeq" id="WP_198746493.1">
    <property type="nucleotide sequence ID" value="NZ_JAEHTE010000002.1"/>
</dbReference>
<dbReference type="Proteomes" id="UP000637061">
    <property type="component" value="Unassembled WGS sequence"/>
</dbReference>
<reference evidence="1" key="1">
    <citation type="submission" date="2020-12" db="EMBL/GenBank/DDBJ databases">
        <title>Enhanced detection system for hospital associated transmission using whole genome sequencing surveillance.</title>
        <authorList>
            <person name="Harrison L.H."/>
            <person name="Van Tyne D."/>
            <person name="Marsh J.W."/>
            <person name="Griffith M.P."/>
            <person name="Snyder D.J."/>
            <person name="Cooper V.S."/>
            <person name="Mustapha M."/>
        </authorList>
    </citation>
    <scope>NUCLEOTIDE SEQUENCE</scope>
    <source>
        <strain evidence="1">PSB00042</strain>
    </source>
</reference>
<dbReference type="AlphaFoldDB" id="A0A8I1EAI0"/>
<proteinExistence type="predicted"/>
<evidence type="ECO:0000313" key="2">
    <source>
        <dbReference type="Proteomes" id="UP000637061"/>
    </source>
</evidence>
<comment type="caution">
    <text evidence="1">The sequence shown here is derived from an EMBL/GenBank/DDBJ whole genome shotgun (WGS) entry which is preliminary data.</text>
</comment>
<name>A0A8I1EAI0_PSEPU</name>
<sequence>MSAKNDAYDSALTRFVRDNHSHLSLMYGTTPDQLSQDDLKVMISYTANLELRSVFEYKGNLGPEALFEIRRIPASSRTLDTAAKAIAHHEVGLVLNRPLSKARQVLPSYGKALSSYVSEWRTRKMRATFRKLVSASTEVDRKTEALISATKRYRDIPSLQNKMKVQVAIKAVNKSLLSAHFHAKAGAAWSLRAGFTGIQVARAINTVYIKKIKKLSANYERLDSWLGRNGIKSTISEGINRRNKILSRELMLANADISYNNDLIDRAERRGARNVEHGTPNYA</sequence>
<accession>A0A8I1EAI0</accession>